<dbReference type="SUPFAM" id="SSF64356">
    <property type="entry name" value="SNARE-like"/>
    <property type="match status" value="1"/>
</dbReference>
<feature type="signal peptide" evidence="6">
    <location>
        <begin position="1"/>
        <end position="26"/>
    </location>
</feature>
<evidence type="ECO:0000259" key="7">
    <source>
        <dbReference type="PROSITE" id="PS51072"/>
    </source>
</evidence>
<evidence type="ECO:0000256" key="3">
    <source>
        <dbReference type="ARBA" id="ARBA00022927"/>
    </source>
</evidence>
<dbReference type="GO" id="GO:0016192">
    <property type="term" value="P:vesicle-mediated transport"/>
    <property type="evidence" value="ECO:0007669"/>
    <property type="project" value="InterPro"/>
</dbReference>
<dbReference type="AlphaFoldDB" id="A0A7S4EW89"/>
<keyword evidence="3 5" id="KW-0653">Protein transport</keyword>
<dbReference type="Pfam" id="PF00928">
    <property type="entry name" value="Adap_comp_sub"/>
    <property type="match status" value="1"/>
</dbReference>
<comment type="similarity">
    <text evidence="5">Belongs to the adaptor complexes medium subunit family.</text>
</comment>
<gene>
    <name evidence="8" type="ORF">PCAR00345_LOCUS10080</name>
</gene>
<feature type="domain" description="MHD" evidence="7">
    <location>
        <begin position="235"/>
        <end position="495"/>
    </location>
</feature>
<dbReference type="GO" id="GO:0030131">
    <property type="term" value="C:clathrin adaptor complex"/>
    <property type="evidence" value="ECO:0007669"/>
    <property type="project" value="UniProtKB-UniRule"/>
</dbReference>
<dbReference type="CDD" id="cd09253">
    <property type="entry name" value="AP-4_Mu4_Cterm"/>
    <property type="match status" value="1"/>
</dbReference>
<proteinExistence type="inferred from homology"/>
<dbReference type="GO" id="GO:0012505">
    <property type="term" value="C:endomembrane system"/>
    <property type="evidence" value="ECO:0007669"/>
    <property type="project" value="UniProtKB-SubCell"/>
</dbReference>
<dbReference type="PIRSF" id="PIRSF005992">
    <property type="entry name" value="Clathrin_mu"/>
    <property type="match status" value="1"/>
</dbReference>
<protein>
    <recommendedName>
        <fullName evidence="7">MHD domain-containing protein</fullName>
    </recommendedName>
</protein>
<dbReference type="CDD" id="cd14838">
    <property type="entry name" value="AP4_Mu_N"/>
    <property type="match status" value="1"/>
</dbReference>
<comment type="subcellular location">
    <subcellularLocation>
        <location evidence="1">Endomembrane system</location>
    </subcellularLocation>
</comment>
<evidence type="ECO:0000256" key="5">
    <source>
        <dbReference type="PIRNR" id="PIRNR005992"/>
    </source>
</evidence>
<organism evidence="8">
    <name type="scientific">Chrysotila carterae</name>
    <name type="common">Marine alga</name>
    <name type="synonym">Syracosphaera carterae</name>
    <dbReference type="NCBI Taxonomy" id="13221"/>
    <lineage>
        <taxon>Eukaryota</taxon>
        <taxon>Haptista</taxon>
        <taxon>Haptophyta</taxon>
        <taxon>Prymnesiophyceae</taxon>
        <taxon>Isochrysidales</taxon>
        <taxon>Isochrysidaceae</taxon>
        <taxon>Chrysotila</taxon>
    </lineage>
</organism>
<dbReference type="InterPro" id="IPR001392">
    <property type="entry name" value="Clathrin_mu"/>
</dbReference>
<evidence type="ECO:0000256" key="1">
    <source>
        <dbReference type="ARBA" id="ARBA00004308"/>
    </source>
</evidence>
<dbReference type="InterPro" id="IPR011012">
    <property type="entry name" value="Longin-like_dom_sf"/>
</dbReference>
<dbReference type="InterPro" id="IPR036168">
    <property type="entry name" value="AP2_Mu_C_sf"/>
</dbReference>
<keyword evidence="4" id="KW-0472">Membrane</keyword>
<dbReference type="PROSITE" id="PS51072">
    <property type="entry name" value="MHD"/>
    <property type="match status" value="1"/>
</dbReference>
<dbReference type="InterPro" id="IPR028565">
    <property type="entry name" value="MHD"/>
</dbReference>
<name>A0A7S4EW89_CHRCT</name>
<feature type="chain" id="PRO_5030626515" description="MHD domain-containing protein" evidence="6">
    <location>
        <begin position="27"/>
        <end position="497"/>
    </location>
</feature>
<keyword evidence="2 5" id="KW-0813">Transport</keyword>
<evidence type="ECO:0000256" key="6">
    <source>
        <dbReference type="SAM" id="SignalP"/>
    </source>
</evidence>
<dbReference type="Gene3D" id="3.30.450.60">
    <property type="match status" value="1"/>
</dbReference>
<dbReference type="FunFam" id="3.30.450.60:FF:000002">
    <property type="entry name" value="AP-2 complex subunit mu, putative"/>
    <property type="match status" value="1"/>
</dbReference>
<accession>A0A7S4EW89</accession>
<dbReference type="PRINTS" id="PR00314">
    <property type="entry name" value="CLATHRINADPT"/>
</dbReference>
<keyword evidence="6" id="KW-0732">Signal</keyword>
<evidence type="ECO:0000256" key="4">
    <source>
        <dbReference type="ARBA" id="ARBA00023136"/>
    </source>
</evidence>
<sequence length="497" mass="55017">MLGALQPCTLALVTASLCALAQRLRARRAAPPPDLTARPAPCPRPPALPSCPPAQSPAKGMLSQLFILAPNGHTIVHKDYRGEVPKEASEVFLRTLLEKSESAPVFCIDGVNYLCVRKNGLFFLATTVHNVSPAFIIELLTQLTKVCKDYIGVLNEESLRKNFTLIYELVDEIMDFGYPQCAATAELQAFVFNEPAPVSSSTQIRLPTLKSAPKTMSSRAVHKPIALRDAGRGEKNEIFVDVIDRISATFNASGQVRTFSIDGSIQMKSYLSGSPELHLALNDELVISSSGKAGYGAIELDHVNFHECVQLDKFENERMLVLEPPHGEFVLMNFHIGSLRHEGQIPFRVTPVLSPISDYKQELRLQVRAEFAEKFHGANVKVTFTVPKSSSGATVELAPQAKGQTWEYDDGSKTVSWHIRKFVGGAMHAISCKFVLGMGCNARKEMGPISLNFEIPMYNVSQLQVQHLKIVERNKSYNPHRWVRCLTHADSYVCRLS</sequence>
<dbReference type="Gene3D" id="2.60.40.1170">
    <property type="entry name" value="Mu homology domain, subdomain B"/>
    <property type="match status" value="2"/>
</dbReference>
<dbReference type="SUPFAM" id="SSF49447">
    <property type="entry name" value="Second domain of Mu2 adaptin subunit (ap50) of ap2 adaptor"/>
    <property type="match status" value="1"/>
</dbReference>
<dbReference type="InterPro" id="IPR050431">
    <property type="entry name" value="Adaptor_comp_med_subunit"/>
</dbReference>
<reference evidence="8" key="1">
    <citation type="submission" date="2021-01" db="EMBL/GenBank/DDBJ databases">
        <authorList>
            <person name="Corre E."/>
            <person name="Pelletier E."/>
            <person name="Niang G."/>
            <person name="Scheremetjew M."/>
            <person name="Finn R."/>
            <person name="Kale V."/>
            <person name="Holt S."/>
            <person name="Cochrane G."/>
            <person name="Meng A."/>
            <person name="Brown T."/>
            <person name="Cohen L."/>
        </authorList>
    </citation>
    <scope>NUCLEOTIDE SEQUENCE</scope>
    <source>
        <strain evidence="8">CCMP645</strain>
    </source>
</reference>
<evidence type="ECO:0000256" key="2">
    <source>
        <dbReference type="ARBA" id="ARBA00022448"/>
    </source>
</evidence>
<dbReference type="PANTHER" id="PTHR10529">
    <property type="entry name" value="AP COMPLEX SUBUNIT MU"/>
    <property type="match status" value="1"/>
</dbReference>
<evidence type="ECO:0000313" key="8">
    <source>
        <dbReference type="EMBL" id="CAE0757486.1"/>
    </source>
</evidence>
<dbReference type="GO" id="GO:0006886">
    <property type="term" value="P:intracellular protein transport"/>
    <property type="evidence" value="ECO:0007669"/>
    <property type="project" value="UniProtKB-UniRule"/>
</dbReference>
<dbReference type="EMBL" id="HBIZ01016259">
    <property type="protein sequence ID" value="CAE0757486.1"/>
    <property type="molecule type" value="Transcribed_RNA"/>
</dbReference>